<evidence type="ECO:0000313" key="10">
    <source>
        <dbReference type="Proteomes" id="UP000315648"/>
    </source>
</evidence>
<comment type="subcellular location">
    <subcellularLocation>
        <location evidence="1">Membrane</location>
        <topology evidence="1">Multi-pass membrane protein</topology>
    </subcellularLocation>
</comment>
<organism evidence="9 10">
    <name type="scientific">Rariglobus hedericola</name>
    <dbReference type="NCBI Taxonomy" id="2597822"/>
    <lineage>
        <taxon>Bacteria</taxon>
        <taxon>Pseudomonadati</taxon>
        <taxon>Verrucomicrobiota</taxon>
        <taxon>Opitutia</taxon>
        <taxon>Opitutales</taxon>
        <taxon>Opitutaceae</taxon>
        <taxon>Rariglobus</taxon>
    </lineage>
</organism>
<dbReference type="PANTHER" id="PTHR48090">
    <property type="entry name" value="UNDECAPRENYL-PHOSPHATE 4-DEOXY-4-FORMAMIDO-L-ARABINOSE TRANSFERASE-RELATED"/>
    <property type="match status" value="1"/>
</dbReference>
<keyword evidence="6 7" id="KW-0472">Membrane</keyword>
<dbReference type="GO" id="GO:0005886">
    <property type="term" value="C:plasma membrane"/>
    <property type="evidence" value="ECO:0007669"/>
    <property type="project" value="TreeGrafter"/>
</dbReference>
<dbReference type="CDD" id="cd04187">
    <property type="entry name" value="DPM1_like_bac"/>
    <property type="match status" value="1"/>
</dbReference>
<feature type="transmembrane region" description="Helical" evidence="7">
    <location>
        <begin position="277"/>
        <end position="303"/>
    </location>
</feature>
<evidence type="ECO:0000256" key="7">
    <source>
        <dbReference type="SAM" id="Phobius"/>
    </source>
</evidence>
<accession>A0A556QRT3</accession>
<dbReference type="GO" id="GO:0016757">
    <property type="term" value="F:glycosyltransferase activity"/>
    <property type="evidence" value="ECO:0007669"/>
    <property type="project" value="UniProtKB-KW"/>
</dbReference>
<evidence type="ECO:0000313" key="9">
    <source>
        <dbReference type="EMBL" id="TSJ79357.1"/>
    </source>
</evidence>
<dbReference type="PANTHER" id="PTHR48090:SF1">
    <property type="entry name" value="PROPHAGE BACTOPRENOL GLUCOSYL TRANSFERASE HOMOLOG"/>
    <property type="match status" value="1"/>
</dbReference>
<gene>
    <name evidence="9" type="ORF">FPL22_08725</name>
</gene>
<dbReference type="AlphaFoldDB" id="A0A556QRT3"/>
<dbReference type="Pfam" id="PF00535">
    <property type="entry name" value="Glycos_transf_2"/>
    <property type="match status" value="1"/>
</dbReference>
<feature type="transmembrane region" description="Helical" evidence="7">
    <location>
        <begin position="244"/>
        <end position="265"/>
    </location>
</feature>
<dbReference type="SUPFAM" id="SSF53448">
    <property type="entry name" value="Nucleotide-diphospho-sugar transferases"/>
    <property type="match status" value="1"/>
</dbReference>
<keyword evidence="4 7" id="KW-0812">Transmembrane</keyword>
<evidence type="ECO:0000256" key="2">
    <source>
        <dbReference type="ARBA" id="ARBA00022676"/>
    </source>
</evidence>
<dbReference type="Gene3D" id="3.90.550.10">
    <property type="entry name" value="Spore Coat Polysaccharide Biosynthesis Protein SpsA, Chain A"/>
    <property type="match status" value="1"/>
</dbReference>
<dbReference type="InterPro" id="IPR029044">
    <property type="entry name" value="Nucleotide-diphossugar_trans"/>
</dbReference>
<dbReference type="EMBL" id="VMBG01000001">
    <property type="protein sequence ID" value="TSJ79357.1"/>
    <property type="molecule type" value="Genomic_DNA"/>
</dbReference>
<proteinExistence type="predicted"/>
<reference evidence="9 10" key="1">
    <citation type="submission" date="2019-07" db="EMBL/GenBank/DDBJ databases">
        <title>Description of 53C-WASEF.</title>
        <authorList>
            <person name="Pitt A."/>
            <person name="Hahn M.W."/>
        </authorList>
    </citation>
    <scope>NUCLEOTIDE SEQUENCE [LARGE SCALE GENOMIC DNA]</scope>
    <source>
        <strain evidence="9 10">53C-WASEF</strain>
    </source>
</reference>
<dbReference type="Proteomes" id="UP000315648">
    <property type="component" value="Unassembled WGS sequence"/>
</dbReference>
<evidence type="ECO:0000259" key="8">
    <source>
        <dbReference type="Pfam" id="PF00535"/>
    </source>
</evidence>
<evidence type="ECO:0000256" key="6">
    <source>
        <dbReference type="ARBA" id="ARBA00023136"/>
    </source>
</evidence>
<name>A0A556QRT3_9BACT</name>
<dbReference type="RefSeq" id="WP_144229830.1">
    <property type="nucleotide sequence ID" value="NZ_CBCRVV010000007.1"/>
</dbReference>
<dbReference type="OrthoDB" id="9807778at2"/>
<dbReference type="InterPro" id="IPR001173">
    <property type="entry name" value="Glyco_trans_2-like"/>
</dbReference>
<protein>
    <submittedName>
        <fullName evidence="9">Glycosyltransferase family 2 protein</fullName>
    </submittedName>
</protein>
<keyword evidence="10" id="KW-1185">Reference proteome</keyword>
<evidence type="ECO:0000256" key="4">
    <source>
        <dbReference type="ARBA" id="ARBA00022692"/>
    </source>
</evidence>
<sequence>MAASRRRPFNTMKPLPTIALVIPVFNEVPVLPELFQRLEALFTSTHDINWLVVFINDGSRDHTRDLVAAQIARDSRFRLVDFSRNFGHQAALTAGLASIAEADAAITMDADLQDPPELIPEMIAAWRAGAEVVLAVRRSRQETGFRRIGFDFFHKVFSHLIDFPIEANTGTFGLLGRNAVNAFNQLSEKHRFFPGLRSWIGFRHAEILYDRNERAAGTPAVTLRKLVRYALDGIFSFSHLPLRVLTYAGILIAGLGFAVGSFFVVRRILGIEVAQTGFTTLVTLVLFLGGVQLIGIGVLGEYLGRIYDEVKRRPHYIVKSRIGFD</sequence>
<evidence type="ECO:0000256" key="1">
    <source>
        <dbReference type="ARBA" id="ARBA00004141"/>
    </source>
</evidence>
<keyword evidence="5 7" id="KW-1133">Transmembrane helix</keyword>
<evidence type="ECO:0000256" key="5">
    <source>
        <dbReference type="ARBA" id="ARBA00022989"/>
    </source>
</evidence>
<dbReference type="InterPro" id="IPR050256">
    <property type="entry name" value="Glycosyltransferase_2"/>
</dbReference>
<comment type="caution">
    <text evidence="9">The sequence shown here is derived from an EMBL/GenBank/DDBJ whole genome shotgun (WGS) entry which is preliminary data.</text>
</comment>
<feature type="domain" description="Glycosyltransferase 2-like" evidence="8">
    <location>
        <begin position="20"/>
        <end position="171"/>
    </location>
</feature>
<keyword evidence="3 9" id="KW-0808">Transferase</keyword>
<evidence type="ECO:0000256" key="3">
    <source>
        <dbReference type="ARBA" id="ARBA00022679"/>
    </source>
</evidence>
<keyword evidence="2" id="KW-0328">Glycosyltransferase</keyword>